<dbReference type="Pfam" id="PF03009">
    <property type="entry name" value="GDPD"/>
    <property type="match status" value="1"/>
</dbReference>
<sequence>MYNSRLTTAGFRAGSATTAAAAALLSLGAFVVPAHSRLETATRTGTVTVFGHRGAPTRAPENTLASVRKASALGTKWVENDVQRTKDGKLVVIHDTTLTRTTNAKKIFPNRAPWNVGDFTLAEIKKLDAGSWFGKEYRNERVPTLGQYMDLLNRTGQKLLLELKQPQLYPGIEQQTLGVLRAKGWLDSGHVRDKLVIQSFSAAALRTTHRLSPAVRTGLLGSPALGTLKAYTAFADEVNPRYTAVTPSYIDAVHRLKGPHGIRLKVNAWTVDDASTAARMAGFGVDGIISNRPQAICEAVG</sequence>
<evidence type="ECO:0000256" key="1">
    <source>
        <dbReference type="SAM" id="SignalP"/>
    </source>
</evidence>
<comment type="caution">
    <text evidence="3">The sequence shown here is derived from an EMBL/GenBank/DDBJ whole genome shotgun (WGS) entry which is preliminary data.</text>
</comment>
<feature type="signal peptide" evidence="1">
    <location>
        <begin position="1"/>
        <end position="21"/>
    </location>
</feature>
<evidence type="ECO:0000313" key="4">
    <source>
        <dbReference type="Proteomes" id="UP000305778"/>
    </source>
</evidence>
<dbReference type="GO" id="GO:0006629">
    <property type="term" value="P:lipid metabolic process"/>
    <property type="evidence" value="ECO:0007669"/>
    <property type="project" value="InterPro"/>
</dbReference>
<dbReference type="PANTHER" id="PTHR46211:SF1">
    <property type="entry name" value="GLYCEROPHOSPHODIESTER PHOSPHODIESTERASE, CYTOPLASMIC"/>
    <property type="match status" value="1"/>
</dbReference>
<keyword evidence="4" id="KW-1185">Reference proteome</keyword>
<dbReference type="EMBL" id="SUMC01000013">
    <property type="protein sequence ID" value="TKA10591.1"/>
    <property type="molecule type" value="Genomic_DNA"/>
</dbReference>
<dbReference type="Proteomes" id="UP000305778">
    <property type="component" value="Unassembled WGS sequence"/>
</dbReference>
<evidence type="ECO:0000313" key="3">
    <source>
        <dbReference type="EMBL" id="TKA10591.1"/>
    </source>
</evidence>
<protein>
    <submittedName>
        <fullName evidence="3">Glycerophosphodiester phosphodiesterase</fullName>
    </submittedName>
</protein>
<dbReference type="RefSeq" id="WP_136724661.1">
    <property type="nucleotide sequence ID" value="NZ_JAOPYF010000492.1"/>
</dbReference>
<dbReference type="GO" id="GO:0008081">
    <property type="term" value="F:phosphoric diester hydrolase activity"/>
    <property type="evidence" value="ECO:0007669"/>
    <property type="project" value="InterPro"/>
</dbReference>
<dbReference type="PROSITE" id="PS51704">
    <property type="entry name" value="GP_PDE"/>
    <property type="match status" value="1"/>
</dbReference>
<dbReference type="InterPro" id="IPR017946">
    <property type="entry name" value="PLC-like_Pdiesterase_TIM-brl"/>
</dbReference>
<dbReference type="PANTHER" id="PTHR46211">
    <property type="entry name" value="GLYCEROPHOSPHORYL DIESTER PHOSPHODIESTERASE"/>
    <property type="match status" value="1"/>
</dbReference>
<dbReference type="Gene3D" id="3.20.20.190">
    <property type="entry name" value="Phosphatidylinositol (PI) phosphodiesterase"/>
    <property type="match status" value="1"/>
</dbReference>
<dbReference type="SUPFAM" id="SSF51695">
    <property type="entry name" value="PLC-like phosphodiesterases"/>
    <property type="match status" value="1"/>
</dbReference>
<organism evidence="3 4">
    <name type="scientific">Actinacidiphila oryziradicis</name>
    <dbReference type="NCBI Taxonomy" id="2571141"/>
    <lineage>
        <taxon>Bacteria</taxon>
        <taxon>Bacillati</taxon>
        <taxon>Actinomycetota</taxon>
        <taxon>Actinomycetes</taxon>
        <taxon>Kitasatosporales</taxon>
        <taxon>Streptomycetaceae</taxon>
        <taxon>Actinacidiphila</taxon>
    </lineage>
</organism>
<dbReference type="AlphaFoldDB" id="A0A4U0SQR0"/>
<gene>
    <name evidence="3" type="ORF">FCI23_16585</name>
</gene>
<name>A0A4U0SQR0_9ACTN</name>
<keyword evidence="1" id="KW-0732">Signal</keyword>
<accession>A0A4U0SQR0</accession>
<reference evidence="3 4" key="1">
    <citation type="submission" date="2019-04" db="EMBL/GenBank/DDBJ databases">
        <title>Streptomyces oryziradicis sp. nov., a novel actinomycete isolated from rhizosphere soil of rice (Oryza sativa L.).</title>
        <authorList>
            <person name="Li C."/>
        </authorList>
    </citation>
    <scope>NUCLEOTIDE SEQUENCE [LARGE SCALE GENOMIC DNA]</scope>
    <source>
        <strain evidence="3 4">NEAU-C40</strain>
    </source>
</reference>
<evidence type="ECO:0000259" key="2">
    <source>
        <dbReference type="PROSITE" id="PS51704"/>
    </source>
</evidence>
<dbReference type="InterPro" id="IPR030395">
    <property type="entry name" value="GP_PDE_dom"/>
</dbReference>
<proteinExistence type="predicted"/>
<feature type="chain" id="PRO_5020867284" evidence="1">
    <location>
        <begin position="22"/>
        <end position="301"/>
    </location>
</feature>
<dbReference type="OrthoDB" id="9758957at2"/>
<feature type="domain" description="GP-PDE" evidence="2">
    <location>
        <begin position="47"/>
        <end position="300"/>
    </location>
</feature>